<dbReference type="AlphaFoldDB" id="A0A453Q9N1"/>
<proteinExistence type="predicted"/>
<dbReference type="EnsemblPlants" id="AET7Gv20007300.31">
    <property type="protein sequence ID" value="AET7Gv20007300.31"/>
    <property type="gene ID" value="AET7Gv20007300"/>
</dbReference>
<reference evidence="1" key="3">
    <citation type="journal article" date="2017" name="Nature">
        <title>Genome sequence of the progenitor of the wheat D genome Aegilops tauschii.</title>
        <authorList>
            <person name="Luo M.C."/>
            <person name="Gu Y.Q."/>
            <person name="Puiu D."/>
            <person name="Wang H."/>
            <person name="Twardziok S.O."/>
            <person name="Deal K.R."/>
            <person name="Huo N."/>
            <person name="Zhu T."/>
            <person name="Wang L."/>
            <person name="Wang Y."/>
            <person name="McGuire P.E."/>
            <person name="Liu S."/>
            <person name="Long H."/>
            <person name="Ramasamy R.K."/>
            <person name="Rodriguez J.C."/>
            <person name="Van S.L."/>
            <person name="Yuan L."/>
            <person name="Wang Z."/>
            <person name="Xia Z."/>
            <person name="Xiao L."/>
            <person name="Anderson O.D."/>
            <person name="Ouyang S."/>
            <person name="Liang Y."/>
            <person name="Zimin A.V."/>
            <person name="Pertea G."/>
            <person name="Qi P."/>
            <person name="Bennetzen J.L."/>
            <person name="Dai X."/>
            <person name="Dawson M.W."/>
            <person name="Muller H.G."/>
            <person name="Kugler K."/>
            <person name="Rivarola-Duarte L."/>
            <person name="Spannagl M."/>
            <person name="Mayer K.F.X."/>
            <person name="Lu F.H."/>
            <person name="Bevan M.W."/>
            <person name="Leroy P."/>
            <person name="Li P."/>
            <person name="You F.M."/>
            <person name="Sun Q."/>
            <person name="Liu Z."/>
            <person name="Lyons E."/>
            <person name="Wicker T."/>
            <person name="Salzberg S.L."/>
            <person name="Devos K.M."/>
            <person name="Dvorak J."/>
        </authorList>
    </citation>
    <scope>NUCLEOTIDE SEQUENCE [LARGE SCALE GENOMIC DNA]</scope>
    <source>
        <strain evidence="1">cv. AL8/78</strain>
    </source>
</reference>
<reference evidence="1" key="4">
    <citation type="submission" date="2019-03" db="UniProtKB">
        <authorList>
            <consortium name="EnsemblPlants"/>
        </authorList>
    </citation>
    <scope>IDENTIFICATION</scope>
</reference>
<accession>A0A453Q9N1</accession>
<name>A0A453Q9N1_AEGTS</name>
<reference evidence="2" key="1">
    <citation type="journal article" date="2014" name="Science">
        <title>Ancient hybridizations among the ancestral genomes of bread wheat.</title>
        <authorList>
            <consortium name="International Wheat Genome Sequencing Consortium,"/>
            <person name="Marcussen T."/>
            <person name="Sandve S.R."/>
            <person name="Heier L."/>
            <person name="Spannagl M."/>
            <person name="Pfeifer M."/>
            <person name="Jakobsen K.S."/>
            <person name="Wulff B.B."/>
            <person name="Steuernagel B."/>
            <person name="Mayer K.F."/>
            <person name="Olsen O.A."/>
        </authorList>
    </citation>
    <scope>NUCLEOTIDE SEQUENCE [LARGE SCALE GENOMIC DNA]</scope>
    <source>
        <strain evidence="2">cv. AL8/78</strain>
    </source>
</reference>
<organism evidence="1 2">
    <name type="scientific">Aegilops tauschii subsp. strangulata</name>
    <name type="common">Goatgrass</name>
    <dbReference type="NCBI Taxonomy" id="200361"/>
    <lineage>
        <taxon>Eukaryota</taxon>
        <taxon>Viridiplantae</taxon>
        <taxon>Streptophyta</taxon>
        <taxon>Embryophyta</taxon>
        <taxon>Tracheophyta</taxon>
        <taxon>Spermatophyta</taxon>
        <taxon>Magnoliopsida</taxon>
        <taxon>Liliopsida</taxon>
        <taxon>Poales</taxon>
        <taxon>Poaceae</taxon>
        <taxon>BOP clade</taxon>
        <taxon>Pooideae</taxon>
        <taxon>Triticodae</taxon>
        <taxon>Triticeae</taxon>
        <taxon>Triticinae</taxon>
        <taxon>Aegilops</taxon>
    </lineage>
</organism>
<evidence type="ECO:0000313" key="1">
    <source>
        <dbReference type="EnsemblPlants" id="AET7Gv20007300.31"/>
    </source>
</evidence>
<evidence type="ECO:0000313" key="2">
    <source>
        <dbReference type="Proteomes" id="UP000015105"/>
    </source>
</evidence>
<sequence length="135" mass="14131">KPNPKSLPFFLPVPALPSWEAASRAMAVRRRQLLLPALAALLLILAGRSNKKLQAVKVKSWVSGTQGTTVTGMSATFGATFPTTVNEAQRTCAALTNPLDCCSNTTSELTDSVALATRGQCALTAKAETAHCTGC</sequence>
<dbReference type="Proteomes" id="UP000015105">
    <property type="component" value="Chromosome 7D"/>
</dbReference>
<reference evidence="1" key="5">
    <citation type="journal article" date="2021" name="G3 (Bethesda)">
        <title>Aegilops tauschii genome assembly Aet v5.0 features greater sequence contiguity and improved annotation.</title>
        <authorList>
            <person name="Wang L."/>
            <person name="Zhu T."/>
            <person name="Rodriguez J.C."/>
            <person name="Deal K.R."/>
            <person name="Dubcovsky J."/>
            <person name="McGuire P.E."/>
            <person name="Lux T."/>
            <person name="Spannagl M."/>
            <person name="Mayer K.F.X."/>
            <person name="Baldrich P."/>
            <person name="Meyers B.C."/>
            <person name="Huo N."/>
            <person name="Gu Y.Q."/>
            <person name="Zhou H."/>
            <person name="Devos K.M."/>
            <person name="Bennetzen J.L."/>
            <person name="Unver T."/>
            <person name="Budak H."/>
            <person name="Gulick P.J."/>
            <person name="Galiba G."/>
            <person name="Kalapos B."/>
            <person name="Nelson D.R."/>
            <person name="Li P."/>
            <person name="You F.M."/>
            <person name="Luo M.C."/>
            <person name="Dvorak J."/>
        </authorList>
    </citation>
    <scope>NUCLEOTIDE SEQUENCE [LARGE SCALE GENOMIC DNA]</scope>
    <source>
        <strain evidence="1">cv. AL8/78</strain>
    </source>
</reference>
<protein>
    <submittedName>
        <fullName evidence="1">Uncharacterized protein</fullName>
    </submittedName>
</protein>
<dbReference type="Gramene" id="AET7Gv20007300.31">
    <property type="protein sequence ID" value="AET7Gv20007300.31"/>
    <property type="gene ID" value="AET7Gv20007300"/>
</dbReference>
<keyword evidence="2" id="KW-1185">Reference proteome</keyword>
<reference evidence="2" key="2">
    <citation type="journal article" date="2017" name="Nat. Plants">
        <title>The Aegilops tauschii genome reveals multiple impacts of transposons.</title>
        <authorList>
            <person name="Zhao G."/>
            <person name="Zou C."/>
            <person name="Li K."/>
            <person name="Wang K."/>
            <person name="Li T."/>
            <person name="Gao L."/>
            <person name="Zhang X."/>
            <person name="Wang H."/>
            <person name="Yang Z."/>
            <person name="Liu X."/>
            <person name="Jiang W."/>
            <person name="Mao L."/>
            <person name="Kong X."/>
            <person name="Jiao Y."/>
            <person name="Jia J."/>
        </authorList>
    </citation>
    <scope>NUCLEOTIDE SEQUENCE [LARGE SCALE GENOMIC DNA]</scope>
    <source>
        <strain evidence="2">cv. AL8/78</strain>
    </source>
</reference>